<keyword evidence="3" id="KW-0808">Transferase</keyword>
<dbReference type="EMBL" id="JBIAQY010000003">
    <property type="protein sequence ID" value="MFF3568184.1"/>
    <property type="molecule type" value="Genomic_DNA"/>
</dbReference>
<proteinExistence type="predicted"/>
<feature type="transmembrane region" description="Helical" evidence="2">
    <location>
        <begin position="166"/>
        <end position="185"/>
    </location>
</feature>
<sequence>MVSGRASDPTEQTAGGAGTAVLDRPTAGDTVAPRGRRLALSRADLVIGAVYLVLATYVLSGQWRDTHNGYLVKSGQDQFMWEWFFAETAHAIAHLQNPLGTHLQNFPDGVNMMANTAMFGVGVPLIPVTMLFGPTVTFVLVLTLGLSGTAFAWYWLFSRELVRSRFAAVVGGLFCGFAPAMISHANAHPNFVLLAALPAIAALLIRMARRALAEESGTDTAPSPAGWWHRTRQQRRDTILLAALLTLQIALGEEPLLIFSLGFGVFAIVYYLHRPRAGLRVLRGLAPTVAAAALITLALTAIPLWWQFCGPQSYGSIDHGPMGNDVKTLAQFPSESLGGEFVPGQNVAINPTEQNAYFGWPLLILVAVAAILLWRRRDRSGEQRAGYRVVRAGTVVILGFGVLSLGSPAMFGTHTTGINLPWHWLANLPLLDTMLETRFSMAAVPAIAAILALATERALAYWQISLSEPRPLIWFAALALALVPLAPTILPVTHRPAVPSFFTHGTVERYVTDGSVVIAPPPTRLDASPLRWQYAANFDFPIAGGYFVGPMADKKGGYGPIDRPTAGLLMDVKRTGHIPRIDAATRERARKDLRYWNADIIVLPPTRNADALQDALNQLLNVPEQYVDGVRLWDVRGLS</sequence>
<evidence type="ECO:0000313" key="4">
    <source>
        <dbReference type="Proteomes" id="UP001601992"/>
    </source>
</evidence>
<feature type="transmembrane region" description="Helical" evidence="2">
    <location>
        <begin position="395"/>
        <end position="419"/>
    </location>
</feature>
<comment type="caution">
    <text evidence="3">The sequence shown here is derived from an EMBL/GenBank/DDBJ whole genome shotgun (WGS) entry which is preliminary data.</text>
</comment>
<feature type="transmembrane region" description="Helical" evidence="2">
    <location>
        <begin position="43"/>
        <end position="63"/>
    </location>
</feature>
<feature type="transmembrane region" description="Helical" evidence="2">
    <location>
        <begin position="285"/>
        <end position="306"/>
    </location>
</feature>
<reference evidence="3 4" key="1">
    <citation type="submission" date="2024-10" db="EMBL/GenBank/DDBJ databases">
        <title>The Natural Products Discovery Center: Release of the First 8490 Sequenced Strains for Exploring Actinobacteria Biosynthetic Diversity.</title>
        <authorList>
            <person name="Kalkreuter E."/>
            <person name="Kautsar S.A."/>
            <person name="Yang D."/>
            <person name="Bader C.D."/>
            <person name="Teijaro C.N."/>
            <person name="Fluegel L."/>
            <person name="Davis C.M."/>
            <person name="Simpson J.R."/>
            <person name="Lauterbach L."/>
            <person name="Steele A.D."/>
            <person name="Gui C."/>
            <person name="Meng S."/>
            <person name="Li G."/>
            <person name="Viehrig K."/>
            <person name="Ye F."/>
            <person name="Su P."/>
            <person name="Kiefer A.F."/>
            <person name="Nichols A."/>
            <person name="Cepeda A.J."/>
            <person name="Yan W."/>
            <person name="Fan B."/>
            <person name="Jiang Y."/>
            <person name="Adhikari A."/>
            <person name="Zheng C.-J."/>
            <person name="Schuster L."/>
            <person name="Cowan T.M."/>
            <person name="Smanski M.J."/>
            <person name="Chevrette M.G."/>
            <person name="De Carvalho L.P.S."/>
            <person name="Shen B."/>
        </authorList>
    </citation>
    <scope>NUCLEOTIDE SEQUENCE [LARGE SCALE GENOMIC DNA]</scope>
    <source>
        <strain evidence="3 4">NPDC002593</strain>
    </source>
</reference>
<dbReference type="RefSeq" id="WP_387403330.1">
    <property type="nucleotide sequence ID" value="NZ_JBIAQY010000003.1"/>
</dbReference>
<feature type="region of interest" description="Disordered" evidence="1">
    <location>
        <begin position="1"/>
        <end position="30"/>
    </location>
</feature>
<accession>A0ABW6RXG4</accession>
<keyword evidence="2" id="KW-0472">Membrane</keyword>
<feature type="transmembrane region" description="Helical" evidence="2">
    <location>
        <begin position="439"/>
        <end position="460"/>
    </location>
</feature>
<dbReference type="Proteomes" id="UP001601992">
    <property type="component" value="Unassembled WGS sequence"/>
</dbReference>
<feature type="transmembrane region" description="Helical" evidence="2">
    <location>
        <begin position="472"/>
        <end position="490"/>
    </location>
</feature>
<keyword evidence="2" id="KW-1133">Transmembrane helix</keyword>
<organism evidence="3 4">
    <name type="scientific">Nocardia jiangxiensis</name>
    <dbReference type="NCBI Taxonomy" id="282685"/>
    <lineage>
        <taxon>Bacteria</taxon>
        <taxon>Bacillati</taxon>
        <taxon>Actinomycetota</taxon>
        <taxon>Actinomycetes</taxon>
        <taxon>Mycobacteriales</taxon>
        <taxon>Nocardiaceae</taxon>
        <taxon>Nocardia</taxon>
    </lineage>
</organism>
<evidence type="ECO:0000256" key="1">
    <source>
        <dbReference type="SAM" id="MobiDB-lite"/>
    </source>
</evidence>
<name>A0ABW6RXG4_9NOCA</name>
<keyword evidence="2" id="KW-0812">Transmembrane</keyword>
<feature type="transmembrane region" description="Helical" evidence="2">
    <location>
        <begin position="235"/>
        <end position="251"/>
    </location>
</feature>
<evidence type="ECO:0000313" key="3">
    <source>
        <dbReference type="EMBL" id="MFF3568184.1"/>
    </source>
</evidence>
<keyword evidence="4" id="KW-1185">Reference proteome</keyword>
<dbReference type="GO" id="GO:0016740">
    <property type="term" value="F:transferase activity"/>
    <property type="evidence" value="ECO:0007669"/>
    <property type="project" value="UniProtKB-KW"/>
</dbReference>
<feature type="transmembrane region" description="Helical" evidence="2">
    <location>
        <begin position="357"/>
        <end position="374"/>
    </location>
</feature>
<protein>
    <submittedName>
        <fullName evidence="3">Glycosyl transferase</fullName>
    </submittedName>
</protein>
<evidence type="ECO:0000256" key="2">
    <source>
        <dbReference type="SAM" id="Phobius"/>
    </source>
</evidence>
<feature type="transmembrane region" description="Helical" evidence="2">
    <location>
        <begin position="191"/>
        <end position="208"/>
    </location>
</feature>
<feature type="transmembrane region" description="Helical" evidence="2">
    <location>
        <begin position="131"/>
        <end position="154"/>
    </location>
</feature>
<feature type="transmembrane region" description="Helical" evidence="2">
    <location>
        <begin position="257"/>
        <end position="273"/>
    </location>
</feature>
<gene>
    <name evidence="3" type="ORF">ACFYXQ_10475</name>
</gene>